<comment type="similarity">
    <text evidence="2">Belongs to the Rieske iron-sulfur protein family.</text>
</comment>
<keyword evidence="12" id="KW-0496">Mitochondrion</keyword>
<dbReference type="InterPro" id="IPR037008">
    <property type="entry name" value="bc1_Rieske_TM_sf"/>
</dbReference>
<evidence type="ECO:0000256" key="6">
    <source>
        <dbReference type="ARBA" id="ARBA00022989"/>
    </source>
</evidence>
<keyword evidence="4" id="KW-0001">2Fe-2S</keyword>
<dbReference type="PROSITE" id="PS51296">
    <property type="entry name" value="RIESKE"/>
    <property type="match status" value="1"/>
</dbReference>
<comment type="cofactor">
    <cofactor evidence="11">
        <name>[2Fe-2S] cluster</name>
        <dbReference type="ChEBI" id="CHEBI:190135"/>
    </cofactor>
    <text evidence="11">Binds 1 [2Fe-2S] cluster per subunit.</text>
</comment>
<dbReference type="InterPro" id="IPR036922">
    <property type="entry name" value="Rieske_2Fe-2S_sf"/>
</dbReference>
<evidence type="ECO:0000256" key="2">
    <source>
        <dbReference type="ARBA" id="ARBA00010651"/>
    </source>
</evidence>
<reference evidence="15" key="1">
    <citation type="journal article" date="2013" name="Insects">
        <title>Functional Immunomics of the Squash Bug, Anasa tristis (De Geer) (Heteroptera: Coreidae).</title>
        <authorList>
            <person name="Shelby K.S."/>
        </authorList>
    </citation>
    <scope>NUCLEOTIDE SEQUENCE</scope>
</reference>
<evidence type="ECO:0000256" key="5">
    <source>
        <dbReference type="ARBA" id="ARBA00022723"/>
    </source>
</evidence>
<dbReference type="SUPFAM" id="SSF81502">
    <property type="entry name" value="ISP transmembrane anchor"/>
    <property type="match status" value="1"/>
</dbReference>
<dbReference type="InterPro" id="IPR017941">
    <property type="entry name" value="Rieske_2Fe-2S"/>
</dbReference>
<evidence type="ECO:0000256" key="8">
    <source>
        <dbReference type="ARBA" id="ARBA00023014"/>
    </source>
</evidence>
<evidence type="ECO:0000259" key="14">
    <source>
        <dbReference type="PROSITE" id="PS51296"/>
    </source>
</evidence>
<keyword evidence="12" id="KW-0679">Respiratory chain</keyword>
<dbReference type="AlphaFoldDB" id="I6R2G6"/>
<evidence type="ECO:0000256" key="13">
    <source>
        <dbReference type="SAM" id="MobiDB-lite"/>
    </source>
</evidence>
<evidence type="ECO:0000256" key="3">
    <source>
        <dbReference type="ARBA" id="ARBA00022692"/>
    </source>
</evidence>
<dbReference type="GO" id="GO:0008121">
    <property type="term" value="F:quinol-cytochrome-c reductase activity"/>
    <property type="evidence" value="ECO:0007669"/>
    <property type="project" value="UniProtKB-EC"/>
</dbReference>
<dbReference type="GO" id="GO:0005743">
    <property type="term" value="C:mitochondrial inner membrane"/>
    <property type="evidence" value="ECO:0007669"/>
    <property type="project" value="UniProtKB-SubCell"/>
</dbReference>
<dbReference type="GO" id="GO:0051537">
    <property type="term" value="F:2 iron, 2 sulfur cluster binding"/>
    <property type="evidence" value="ECO:0007669"/>
    <property type="project" value="UniProtKB-KW"/>
</dbReference>
<keyword evidence="9" id="KW-0472">Membrane</keyword>
<dbReference type="EMBL" id="JQ398691">
    <property type="protein sequence ID" value="AFM38204.1"/>
    <property type="molecule type" value="mRNA"/>
</dbReference>
<evidence type="ECO:0000256" key="10">
    <source>
        <dbReference type="ARBA" id="ARBA00023157"/>
    </source>
</evidence>
<sequence>MLKRMLYSNYLVSPFERATSAEIAKYITFSFPSSSNLTFLKKADILSWPNRCQKVHSTASSFSPESCKDRILHNDLKVPDFSNYRRPSVKDPRRDSRSSEEARKSFTYLIVGGGGVAAAYATKTIVAQYVECMAATADVLALAKIEVNLSEIPEGKNMAFKWRGKPLFIKHRTQEEIQKERETPLSELRDPERDEDRVQKPEWLILIGVCTHLGCVPMANAGDWNGYYCPCHGSHYDNSGRIRKGPAPTNMEIPPYEFINENTLVVG</sequence>
<keyword evidence="11" id="KW-0813">Transport</keyword>
<dbReference type="Pfam" id="PF02921">
    <property type="entry name" value="UCR_TM"/>
    <property type="match status" value="1"/>
</dbReference>
<dbReference type="FunFam" id="2.102.10.10:FF:000001">
    <property type="entry name" value="Cytochrome b-c1 complex subunit Rieske, mitochondrial"/>
    <property type="match status" value="1"/>
</dbReference>
<evidence type="ECO:0000256" key="4">
    <source>
        <dbReference type="ARBA" id="ARBA00022714"/>
    </source>
</evidence>
<dbReference type="Gene3D" id="1.20.5.270">
    <property type="entry name" value="Ubiquinol cytochrome reductase, transmembrane domain"/>
    <property type="match status" value="1"/>
</dbReference>
<dbReference type="FunFam" id="1.20.5.270:FF:000001">
    <property type="entry name" value="Cytochrome b-c1 complex subunit Rieske, mitochondrial"/>
    <property type="match status" value="1"/>
</dbReference>
<comment type="miscellaneous">
    <text evidence="11">The Rieske protein is a high potential 2Fe-2S protein.</text>
</comment>
<keyword evidence="11" id="KW-0249">Electron transport</keyword>
<comment type="subcellular location">
    <subcellularLocation>
        <location evidence="1">Membrane</location>
        <topology evidence="1">Single-pass membrane protein</topology>
    </subcellularLocation>
    <subcellularLocation>
        <location evidence="12">Mitochondrion inner membrane</location>
    </subcellularLocation>
</comment>
<keyword evidence="7" id="KW-0408">Iron</keyword>
<keyword evidence="8" id="KW-0411">Iron-sulfur</keyword>
<name>I6R2G6_ANATI</name>
<comment type="catalytic activity">
    <reaction evidence="11">
        <text>a quinol + 2 Fe(III)-[cytochrome c](out) = a quinone + 2 Fe(II)-[cytochrome c](out) + 2 H(+)(out)</text>
        <dbReference type="Rhea" id="RHEA:11484"/>
        <dbReference type="Rhea" id="RHEA-COMP:10350"/>
        <dbReference type="Rhea" id="RHEA-COMP:14399"/>
        <dbReference type="ChEBI" id="CHEBI:15378"/>
        <dbReference type="ChEBI" id="CHEBI:24646"/>
        <dbReference type="ChEBI" id="CHEBI:29033"/>
        <dbReference type="ChEBI" id="CHEBI:29034"/>
        <dbReference type="ChEBI" id="CHEBI:132124"/>
        <dbReference type="EC" id="7.1.1.8"/>
    </reaction>
</comment>
<keyword evidence="6" id="KW-1133">Transmembrane helix</keyword>
<dbReference type="Pfam" id="PF00355">
    <property type="entry name" value="Rieske"/>
    <property type="match status" value="1"/>
</dbReference>
<keyword evidence="3" id="KW-0812">Transmembrane</keyword>
<protein>
    <recommendedName>
        <fullName evidence="11">Cytochrome b-c1 complex subunit Rieske, mitochondrial</fullName>
        <ecNumber evidence="11">7.1.1.8</ecNumber>
    </recommendedName>
</protein>
<feature type="domain" description="Rieske" evidence="14">
    <location>
        <begin position="197"/>
        <end position="265"/>
    </location>
</feature>
<dbReference type="InterPro" id="IPR014349">
    <property type="entry name" value="Rieske_Fe-S_prot"/>
</dbReference>
<dbReference type="PRINTS" id="PR00162">
    <property type="entry name" value="RIESKE"/>
</dbReference>
<evidence type="ECO:0000256" key="11">
    <source>
        <dbReference type="RuleBase" id="RU004494"/>
    </source>
</evidence>
<organism evidence="15">
    <name type="scientific">Anasa tristis</name>
    <name type="common">Squash bug</name>
    <dbReference type="NCBI Taxonomy" id="236421"/>
    <lineage>
        <taxon>Eukaryota</taxon>
        <taxon>Metazoa</taxon>
        <taxon>Ecdysozoa</taxon>
        <taxon>Arthropoda</taxon>
        <taxon>Hexapoda</taxon>
        <taxon>Insecta</taxon>
        <taxon>Pterygota</taxon>
        <taxon>Neoptera</taxon>
        <taxon>Paraneoptera</taxon>
        <taxon>Hemiptera</taxon>
        <taxon>Heteroptera</taxon>
        <taxon>Panheteroptera</taxon>
        <taxon>Pentatomomorpha</taxon>
        <taxon>Coreoidea</taxon>
        <taxon>Coreidae</taxon>
        <taxon>Coreinae</taxon>
        <taxon>Anasa</taxon>
    </lineage>
</organism>
<evidence type="ECO:0000256" key="7">
    <source>
        <dbReference type="ARBA" id="ARBA00023004"/>
    </source>
</evidence>
<evidence type="ECO:0000256" key="12">
    <source>
        <dbReference type="RuleBase" id="RU004495"/>
    </source>
</evidence>
<feature type="region of interest" description="Disordered" evidence="13">
    <location>
        <begin position="173"/>
        <end position="194"/>
    </location>
</feature>
<dbReference type="EC" id="7.1.1.8" evidence="11"/>
<evidence type="ECO:0000313" key="15">
    <source>
        <dbReference type="EMBL" id="AFM38204.1"/>
    </source>
</evidence>
<dbReference type="InterPro" id="IPR005805">
    <property type="entry name" value="Rieske_Fe-S_prot_C"/>
</dbReference>
<dbReference type="InterPro" id="IPR004192">
    <property type="entry name" value="Rieske_TM"/>
</dbReference>
<dbReference type="PANTHER" id="PTHR10134">
    <property type="entry name" value="CYTOCHROME B-C1 COMPLEX SUBUNIT RIESKE, MITOCHONDRIAL"/>
    <property type="match status" value="1"/>
</dbReference>
<proteinExistence type="evidence at transcript level"/>
<keyword evidence="10" id="KW-1015">Disulfide bond</keyword>
<dbReference type="Gene3D" id="2.102.10.10">
    <property type="entry name" value="Rieske [2Fe-2S] iron-sulphur domain"/>
    <property type="match status" value="1"/>
</dbReference>
<keyword evidence="5" id="KW-0479">Metal-binding</keyword>
<evidence type="ECO:0000256" key="1">
    <source>
        <dbReference type="ARBA" id="ARBA00004167"/>
    </source>
</evidence>
<accession>I6R2G6</accession>
<dbReference type="GO" id="GO:0046872">
    <property type="term" value="F:metal ion binding"/>
    <property type="evidence" value="ECO:0007669"/>
    <property type="project" value="UniProtKB-KW"/>
</dbReference>
<dbReference type="NCBIfam" id="TIGR01416">
    <property type="entry name" value="Rieske_proteo"/>
    <property type="match status" value="1"/>
</dbReference>
<evidence type="ECO:0000256" key="9">
    <source>
        <dbReference type="ARBA" id="ARBA00023136"/>
    </source>
</evidence>
<dbReference type="CDD" id="cd03470">
    <property type="entry name" value="Rieske_cytochrome_bc1"/>
    <property type="match status" value="1"/>
</dbReference>
<dbReference type="InterPro" id="IPR006317">
    <property type="entry name" value="Ubiquinol_cyt_c_Rdtase_Fe-S-su"/>
</dbReference>
<dbReference type="SUPFAM" id="SSF50022">
    <property type="entry name" value="ISP domain"/>
    <property type="match status" value="1"/>
</dbReference>